<accession>A0A2Z7CVL8</accession>
<dbReference type="EMBL" id="KQ991968">
    <property type="protein sequence ID" value="KZV51160.1"/>
    <property type="molecule type" value="Genomic_DNA"/>
</dbReference>
<feature type="compositionally biased region" description="Basic and acidic residues" evidence="1">
    <location>
        <begin position="24"/>
        <end position="35"/>
    </location>
</feature>
<dbReference type="AlphaFoldDB" id="A0A2Z7CVL8"/>
<proteinExistence type="predicted"/>
<feature type="region of interest" description="Disordered" evidence="1">
    <location>
        <begin position="1"/>
        <end position="37"/>
    </location>
</feature>
<reference evidence="2 3" key="1">
    <citation type="journal article" date="2015" name="Proc. Natl. Acad. Sci. U.S.A.">
        <title>The resurrection genome of Boea hygrometrica: A blueprint for survival of dehydration.</title>
        <authorList>
            <person name="Xiao L."/>
            <person name="Yang G."/>
            <person name="Zhang L."/>
            <person name="Yang X."/>
            <person name="Zhao S."/>
            <person name="Ji Z."/>
            <person name="Zhou Q."/>
            <person name="Hu M."/>
            <person name="Wang Y."/>
            <person name="Chen M."/>
            <person name="Xu Y."/>
            <person name="Jin H."/>
            <person name="Xiao X."/>
            <person name="Hu G."/>
            <person name="Bao F."/>
            <person name="Hu Y."/>
            <person name="Wan P."/>
            <person name="Li L."/>
            <person name="Deng X."/>
            <person name="Kuang T."/>
            <person name="Xiang C."/>
            <person name="Zhu J.K."/>
            <person name="Oliver M.J."/>
            <person name="He Y."/>
        </authorList>
    </citation>
    <scope>NUCLEOTIDE SEQUENCE [LARGE SCALE GENOMIC DNA]</scope>
    <source>
        <strain evidence="3">cv. XS01</strain>
    </source>
</reference>
<gene>
    <name evidence="2" type="ORF">F511_06224</name>
</gene>
<organism evidence="2 3">
    <name type="scientific">Dorcoceras hygrometricum</name>
    <dbReference type="NCBI Taxonomy" id="472368"/>
    <lineage>
        <taxon>Eukaryota</taxon>
        <taxon>Viridiplantae</taxon>
        <taxon>Streptophyta</taxon>
        <taxon>Embryophyta</taxon>
        <taxon>Tracheophyta</taxon>
        <taxon>Spermatophyta</taxon>
        <taxon>Magnoliopsida</taxon>
        <taxon>eudicotyledons</taxon>
        <taxon>Gunneridae</taxon>
        <taxon>Pentapetalae</taxon>
        <taxon>asterids</taxon>
        <taxon>lamiids</taxon>
        <taxon>Lamiales</taxon>
        <taxon>Gesneriaceae</taxon>
        <taxon>Didymocarpoideae</taxon>
        <taxon>Trichosporeae</taxon>
        <taxon>Loxocarpinae</taxon>
        <taxon>Dorcoceras</taxon>
    </lineage>
</organism>
<dbReference type="Proteomes" id="UP000250235">
    <property type="component" value="Unassembled WGS sequence"/>
</dbReference>
<name>A0A2Z7CVL8_9LAMI</name>
<protein>
    <submittedName>
        <fullName evidence="2">Cationic amino acid transporter 8, vacuolar-like</fullName>
    </submittedName>
</protein>
<keyword evidence="3" id="KW-1185">Reference proteome</keyword>
<evidence type="ECO:0000313" key="3">
    <source>
        <dbReference type="Proteomes" id="UP000250235"/>
    </source>
</evidence>
<evidence type="ECO:0000256" key="1">
    <source>
        <dbReference type="SAM" id="MobiDB-lite"/>
    </source>
</evidence>
<sequence length="169" mass="19071">MAGLGEPTGPRDGPADWVPASGGRNKENEGWKSRDQVAGSDQHRAFSLAYGLQNITCYATSAYVAQLRTRLPTELAPAIRAERYFLTRYQLILLHWTRARYSSSISAHRLNTAKHSIVPTYQLEPDLVPPSSAPTDLIQLTPRGQTSRPDGLTWWQLICWIRFGYIRFL</sequence>
<evidence type="ECO:0000313" key="2">
    <source>
        <dbReference type="EMBL" id="KZV51160.1"/>
    </source>
</evidence>